<reference evidence="3" key="1">
    <citation type="submission" date="2025-08" db="UniProtKB">
        <authorList>
            <consortium name="RefSeq"/>
        </authorList>
    </citation>
    <scope>IDENTIFICATION</scope>
    <source>
        <tissue evidence="3">Whole body</tissue>
    </source>
</reference>
<feature type="domain" description="Dynein regulatory complex protein 1/2 N-terminal" evidence="1">
    <location>
        <begin position="13"/>
        <end position="85"/>
    </location>
</feature>
<name>A0ABM1IEV9_POLDO</name>
<dbReference type="InterPro" id="IPR039505">
    <property type="entry name" value="DRC1/2_N"/>
</dbReference>
<gene>
    <name evidence="3" type="primary">LOC107067608</name>
</gene>
<protein>
    <submittedName>
        <fullName evidence="3">Uncharacterized protein LOC107067608</fullName>
    </submittedName>
</protein>
<proteinExistence type="predicted"/>
<dbReference type="Pfam" id="PF14772">
    <property type="entry name" value="NYD-SP28"/>
    <property type="match status" value="1"/>
</dbReference>
<evidence type="ECO:0000313" key="2">
    <source>
        <dbReference type="Proteomes" id="UP000694924"/>
    </source>
</evidence>
<dbReference type="GeneID" id="107067608"/>
<accession>A0ABM1IEV9</accession>
<dbReference type="Proteomes" id="UP000694924">
    <property type="component" value="Unplaced"/>
</dbReference>
<evidence type="ECO:0000259" key="1">
    <source>
        <dbReference type="Pfam" id="PF14772"/>
    </source>
</evidence>
<evidence type="ECO:0000313" key="3">
    <source>
        <dbReference type="RefSeq" id="XP_015178746.1"/>
    </source>
</evidence>
<organism evidence="2 3">
    <name type="scientific">Polistes dominula</name>
    <name type="common">European paper wasp</name>
    <name type="synonym">Vespa dominula</name>
    <dbReference type="NCBI Taxonomy" id="743375"/>
    <lineage>
        <taxon>Eukaryota</taxon>
        <taxon>Metazoa</taxon>
        <taxon>Ecdysozoa</taxon>
        <taxon>Arthropoda</taxon>
        <taxon>Hexapoda</taxon>
        <taxon>Insecta</taxon>
        <taxon>Pterygota</taxon>
        <taxon>Neoptera</taxon>
        <taxon>Endopterygota</taxon>
        <taxon>Hymenoptera</taxon>
        <taxon>Apocrita</taxon>
        <taxon>Aculeata</taxon>
        <taxon>Vespoidea</taxon>
        <taxon>Vespidae</taxon>
        <taxon>Polistinae</taxon>
        <taxon>Polistini</taxon>
        <taxon>Polistes</taxon>
    </lineage>
</organism>
<sequence length="187" mass="23293">MPLKRDRKVRWKKAMTKEEKQKVALERQLMLKREHLNREIKMGALNTMKYRQLWRELMMRAKMPIIKENIEIAWRTFDRIIDNKDHRYIFFVDTKNRRKIYEIVKDKNEKNQQIITNQYVRISVLSEIINKFRDKVATHKANVNKDFKEIMDEQHFFYSSYWIMKNRLISGKRIFVHIINNFFWYLF</sequence>
<keyword evidence="2" id="KW-1185">Reference proteome</keyword>
<dbReference type="RefSeq" id="XP_015178746.1">
    <property type="nucleotide sequence ID" value="XM_015323260.1"/>
</dbReference>